<feature type="region of interest" description="Disordered" evidence="1">
    <location>
        <begin position="143"/>
        <end position="167"/>
    </location>
</feature>
<evidence type="ECO:0000313" key="3">
    <source>
        <dbReference type="EMBL" id="KAG8486238.1"/>
    </source>
</evidence>
<reference evidence="3 4" key="1">
    <citation type="journal article" date="2021" name="bioRxiv">
        <title>The Gossypium anomalum genome as a resource for cotton improvement and evolutionary analysis of hybrid incompatibility.</title>
        <authorList>
            <person name="Grover C.E."/>
            <person name="Yuan D."/>
            <person name="Arick M.A."/>
            <person name="Miller E.R."/>
            <person name="Hu G."/>
            <person name="Peterson D.G."/>
            <person name="Wendel J.F."/>
            <person name="Udall J.A."/>
        </authorList>
    </citation>
    <scope>NUCLEOTIDE SEQUENCE [LARGE SCALE GENOMIC DNA]</scope>
    <source>
        <strain evidence="3">JFW-Udall</strain>
        <tissue evidence="3">Leaf</tissue>
    </source>
</reference>
<proteinExistence type="predicted"/>
<gene>
    <name evidence="3" type="ORF">CXB51_019548</name>
</gene>
<evidence type="ECO:0000256" key="1">
    <source>
        <dbReference type="SAM" id="MobiDB-lite"/>
    </source>
</evidence>
<dbReference type="Pfam" id="PF14223">
    <property type="entry name" value="Retrotran_gag_2"/>
    <property type="match status" value="1"/>
</dbReference>
<organism evidence="3 4">
    <name type="scientific">Gossypium anomalum</name>
    <dbReference type="NCBI Taxonomy" id="47600"/>
    <lineage>
        <taxon>Eukaryota</taxon>
        <taxon>Viridiplantae</taxon>
        <taxon>Streptophyta</taxon>
        <taxon>Embryophyta</taxon>
        <taxon>Tracheophyta</taxon>
        <taxon>Spermatophyta</taxon>
        <taxon>Magnoliopsida</taxon>
        <taxon>eudicotyledons</taxon>
        <taxon>Gunneridae</taxon>
        <taxon>Pentapetalae</taxon>
        <taxon>rosids</taxon>
        <taxon>malvids</taxon>
        <taxon>Malvales</taxon>
        <taxon>Malvaceae</taxon>
        <taxon>Malvoideae</taxon>
        <taxon>Gossypium</taxon>
    </lineage>
</organism>
<comment type="caution">
    <text evidence="3">The sequence shown here is derived from an EMBL/GenBank/DDBJ whole genome shotgun (WGS) entry which is preliminary data.</text>
</comment>
<feature type="domain" description="Retrovirus-related Pol polyprotein from transposon TNT 1-94-like beta-barrel" evidence="2">
    <location>
        <begin position="187"/>
        <end position="248"/>
    </location>
</feature>
<protein>
    <recommendedName>
        <fullName evidence="2">Retrovirus-related Pol polyprotein from transposon TNT 1-94-like beta-barrel domain-containing protein</fullName>
    </recommendedName>
</protein>
<name>A0A8J5YL77_9ROSI</name>
<sequence length="371" mass="41631">MRFDIDKFDGITNFSLWQVRMTEILVQNDLKKVIIGKNLTDANQTEWEELDEKTLSTIHLCLTNNELQKELSEKMATTLWRKLEAIYMTRSLANRLVLKQRLYTYCMDEDVKGNLLSKEKLDNELGSGSKFGSQASFLVARGRQQPKALGQNKSRRAAESDEEQKAEIVDASVAKDNGDDWLLVSTTESSVESGVVLIGNSSPCKVISIGTVQINMHDRIIRTLSDIRHVPNLKKNLISLGSLDPKGCKIVIKSSDIKVSRQAFILIRGQKTDSLYVLQGSTVTGKATISLHVKESELTRLKHKQLSHTSEKGMAILNKKGSLLGARVRKIEHCVYGKQKRVNFDLAIQKSLQVSKSKYSFVSVKYPTKSS</sequence>
<dbReference type="OrthoDB" id="1176646at2759"/>
<accession>A0A8J5YL77</accession>
<dbReference type="InterPro" id="IPR054722">
    <property type="entry name" value="PolX-like_BBD"/>
</dbReference>
<dbReference type="EMBL" id="JAHUZN010000008">
    <property type="protein sequence ID" value="KAG8486238.1"/>
    <property type="molecule type" value="Genomic_DNA"/>
</dbReference>
<dbReference type="Pfam" id="PF22936">
    <property type="entry name" value="Pol_BBD"/>
    <property type="match status" value="1"/>
</dbReference>
<feature type="compositionally biased region" description="Basic and acidic residues" evidence="1">
    <location>
        <begin position="156"/>
        <end position="167"/>
    </location>
</feature>
<dbReference type="Proteomes" id="UP000701853">
    <property type="component" value="Chromosome 8"/>
</dbReference>
<dbReference type="AlphaFoldDB" id="A0A8J5YL77"/>
<evidence type="ECO:0000313" key="4">
    <source>
        <dbReference type="Proteomes" id="UP000701853"/>
    </source>
</evidence>
<keyword evidence="4" id="KW-1185">Reference proteome</keyword>
<evidence type="ECO:0000259" key="2">
    <source>
        <dbReference type="Pfam" id="PF22936"/>
    </source>
</evidence>